<dbReference type="PANTHER" id="PTHR11934:SF0">
    <property type="entry name" value="RIBOSE-5-PHOSPHATE ISOMERASE"/>
    <property type="match status" value="1"/>
</dbReference>
<comment type="similarity">
    <text evidence="3">Belongs to the ribose 5-phosphate isomerase family.</text>
</comment>
<evidence type="ECO:0000256" key="2">
    <source>
        <dbReference type="ARBA" id="ARBA00004988"/>
    </source>
</evidence>
<dbReference type="GO" id="GO:0006014">
    <property type="term" value="P:D-ribose metabolic process"/>
    <property type="evidence" value="ECO:0007669"/>
    <property type="project" value="TreeGrafter"/>
</dbReference>
<dbReference type="Pfam" id="PF06026">
    <property type="entry name" value="Rib_5-P_isom_A"/>
    <property type="match status" value="1"/>
</dbReference>
<dbReference type="SUPFAM" id="SSF75445">
    <property type="entry name" value="D-ribose-5-phosphate isomerase (RpiA), lid domain"/>
    <property type="match status" value="1"/>
</dbReference>
<comment type="catalytic activity">
    <reaction evidence="1">
        <text>aldehydo-D-ribose 5-phosphate = D-ribulose 5-phosphate</text>
        <dbReference type="Rhea" id="RHEA:14657"/>
        <dbReference type="ChEBI" id="CHEBI:58121"/>
        <dbReference type="ChEBI" id="CHEBI:58273"/>
        <dbReference type="EC" id="5.3.1.6"/>
    </reaction>
</comment>
<dbReference type="NCBIfam" id="NF001924">
    <property type="entry name" value="PRK00702.1"/>
    <property type="match status" value="1"/>
</dbReference>
<sequence>MFSSGRVITPRKLFHRSAVFRATCQSRQCVTMSNIETGKKAAAFAAVNENIKNNQKVGIGSGSTVVYAVQRLAQRIKEENLNIICIPTSFQANQLIQEHRLNLGTLETCPILDVAIDGADETDKDLTCIKGGGACLTQEKIVASCAKQLVIIADDRKDSQELGTNYKKGIPIEVIPMAYKPVQMKIQDMFGGEVILRMAQQKAGPVVTDNGNFVLDWKFTKPCDSWDKCNTCIKMIPGVVETGLFINMAKVAYFGTADGKVNKRLFNKLQL</sequence>
<dbReference type="InterPro" id="IPR004788">
    <property type="entry name" value="Ribose5P_isomerase_type_A"/>
</dbReference>
<dbReference type="OMA" id="ACHVQEK"/>
<evidence type="ECO:0000256" key="3">
    <source>
        <dbReference type="ARBA" id="ARBA00008088"/>
    </source>
</evidence>
<dbReference type="GO" id="GO:0009052">
    <property type="term" value="P:pentose-phosphate shunt, non-oxidative branch"/>
    <property type="evidence" value="ECO:0007669"/>
    <property type="project" value="InterPro"/>
</dbReference>
<evidence type="ECO:0000256" key="6">
    <source>
        <dbReference type="ARBA" id="ARBA00029734"/>
    </source>
</evidence>
<dbReference type="OrthoDB" id="1555531at2759"/>
<dbReference type="GO" id="GO:0004751">
    <property type="term" value="F:ribose-5-phosphate isomerase activity"/>
    <property type="evidence" value="ECO:0007669"/>
    <property type="project" value="UniProtKB-EC"/>
</dbReference>
<dbReference type="Gene3D" id="3.40.50.1360">
    <property type="match status" value="1"/>
</dbReference>
<evidence type="ECO:0000313" key="8">
    <source>
        <dbReference type="Proteomes" id="UP000005408"/>
    </source>
</evidence>
<name>A0A8W8KSF1_MAGGI</name>
<proteinExistence type="inferred from homology"/>
<dbReference type="EnsemblMetazoa" id="G25073.4">
    <property type="protein sequence ID" value="G25073.4:cds"/>
    <property type="gene ID" value="G25073"/>
</dbReference>
<organism evidence="7 8">
    <name type="scientific">Magallana gigas</name>
    <name type="common">Pacific oyster</name>
    <name type="synonym">Crassostrea gigas</name>
    <dbReference type="NCBI Taxonomy" id="29159"/>
    <lineage>
        <taxon>Eukaryota</taxon>
        <taxon>Metazoa</taxon>
        <taxon>Spiralia</taxon>
        <taxon>Lophotrochozoa</taxon>
        <taxon>Mollusca</taxon>
        <taxon>Bivalvia</taxon>
        <taxon>Autobranchia</taxon>
        <taxon>Pteriomorphia</taxon>
        <taxon>Ostreida</taxon>
        <taxon>Ostreoidea</taxon>
        <taxon>Ostreidae</taxon>
        <taxon>Magallana</taxon>
    </lineage>
</organism>
<keyword evidence="5" id="KW-0413">Isomerase</keyword>
<dbReference type="Gene3D" id="3.30.70.260">
    <property type="match status" value="1"/>
</dbReference>
<dbReference type="SUPFAM" id="SSF100950">
    <property type="entry name" value="NagB/RpiA/CoA transferase-like"/>
    <property type="match status" value="1"/>
</dbReference>
<dbReference type="FunFam" id="3.30.70.260:FF:000018">
    <property type="entry name" value="Ribose-5-phosphate isomerase A"/>
    <property type="match status" value="1"/>
</dbReference>
<dbReference type="GO" id="GO:0005737">
    <property type="term" value="C:cytoplasm"/>
    <property type="evidence" value="ECO:0007669"/>
    <property type="project" value="TreeGrafter"/>
</dbReference>
<dbReference type="CDD" id="cd01398">
    <property type="entry name" value="RPI_A"/>
    <property type="match status" value="1"/>
</dbReference>
<dbReference type="EC" id="5.3.1.6" evidence="4"/>
<keyword evidence="8" id="KW-1185">Reference proteome</keyword>
<evidence type="ECO:0000256" key="4">
    <source>
        <dbReference type="ARBA" id="ARBA00011959"/>
    </source>
</evidence>
<reference evidence="7" key="1">
    <citation type="submission" date="2022-08" db="UniProtKB">
        <authorList>
            <consortium name="EnsemblMetazoa"/>
        </authorList>
    </citation>
    <scope>IDENTIFICATION</scope>
    <source>
        <strain evidence="7">05x7-T-G4-1.051#20</strain>
    </source>
</reference>
<protein>
    <recommendedName>
        <fullName evidence="4">ribose-5-phosphate isomerase</fullName>
        <ecNumber evidence="4">5.3.1.6</ecNumber>
    </recommendedName>
    <alternativeName>
        <fullName evidence="6">Phosphoriboisomerase</fullName>
    </alternativeName>
</protein>
<evidence type="ECO:0000256" key="5">
    <source>
        <dbReference type="ARBA" id="ARBA00023235"/>
    </source>
</evidence>
<accession>A0A8W8KSF1</accession>
<dbReference type="NCBIfam" id="TIGR00021">
    <property type="entry name" value="rpiA"/>
    <property type="match status" value="1"/>
</dbReference>
<dbReference type="Proteomes" id="UP000005408">
    <property type="component" value="Unassembled WGS sequence"/>
</dbReference>
<evidence type="ECO:0000256" key="1">
    <source>
        <dbReference type="ARBA" id="ARBA00001713"/>
    </source>
</evidence>
<dbReference type="InterPro" id="IPR037171">
    <property type="entry name" value="NagB/RpiA_transferase-like"/>
</dbReference>
<dbReference type="AlphaFoldDB" id="A0A8W8KSF1"/>
<dbReference type="PANTHER" id="PTHR11934">
    <property type="entry name" value="RIBOSE-5-PHOSPHATE ISOMERASE"/>
    <property type="match status" value="1"/>
</dbReference>
<evidence type="ECO:0000313" key="7">
    <source>
        <dbReference type="EnsemblMetazoa" id="G25073.4:cds"/>
    </source>
</evidence>
<comment type="pathway">
    <text evidence="2">Carbohydrate degradation; pentose phosphate pathway; D-ribose 5-phosphate from D-ribulose 5-phosphate (non-oxidative stage): step 1/1.</text>
</comment>
<dbReference type="FunFam" id="3.40.50.1360:FF:000001">
    <property type="entry name" value="Ribose-5-phosphate isomerase A"/>
    <property type="match status" value="1"/>
</dbReference>